<evidence type="ECO:0000313" key="3">
    <source>
        <dbReference type="Proteomes" id="UP000633814"/>
    </source>
</evidence>
<organism evidence="2 3">
    <name type="scientific">Alishewanella maricola</name>
    <dbReference type="NCBI Taxonomy" id="2795740"/>
    <lineage>
        <taxon>Bacteria</taxon>
        <taxon>Pseudomonadati</taxon>
        <taxon>Pseudomonadota</taxon>
        <taxon>Gammaproteobacteria</taxon>
        <taxon>Alteromonadales</taxon>
        <taxon>Alteromonadaceae</taxon>
        <taxon>Alishewanella</taxon>
    </lineage>
</organism>
<reference evidence="2 3" key="1">
    <citation type="submission" date="2021-10" db="EMBL/GenBank/DDBJ databases">
        <title>Alishewanella koreense sp. nov. isolated from seawater of southwestern coast in South Korea and the proposal for the reclassification of Rheinheimera perlucida and Rheinheimera tuosuensis as Arsukibacterium perlucida and Arsukibacterium tuosuensis.</title>
        <authorList>
            <person name="Kim K.H."/>
            <person name="Ruan W."/>
            <person name="Kim K.R."/>
            <person name="Baek J.H."/>
            <person name="Jeon C.O."/>
        </authorList>
    </citation>
    <scope>NUCLEOTIDE SEQUENCE [LARGE SCALE GENOMIC DNA]</scope>
    <source>
        <strain evidence="2 3">16-MA</strain>
    </source>
</reference>
<keyword evidence="1" id="KW-1133">Transmembrane helix</keyword>
<keyword evidence="1" id="KW-0812">Transmembrane</keyword>
<accession>A0ABS8C8C5</accession>
<proteinExistence type="predicted"/>
<dbReference type="RefSeq" id="WP_226752459.1">
    <property type="nucleotide sequence ID" value="NZ_JAEINI020000031.1"/>
</dbReference>
<gene>
    <name evidence="2" type="ORF">JAO78_016505</name>
</gene>
<protein>
    <submittedName>
        <fullName evidence="2">Uncharacterized protein</fullName>
    </submittedName>
</protein>
<keyword evidence="3" id="KW-1185">Reference proteome</keyword>
<dbReference type="EMBL" id="JAEINI020000031">
    <property type="protein sequence ID" value="MCB5228405.1"/>
    <property type="molecule type" value="Genomic_DNA"/>
</dbReference>
<keyword evidence="1" id="KW-0472">Membrane</keyword>
<dbReference type="Proteomes" id="UP000633814">
    <property type="component" value="Unassembled WGS sequence"/>
</dbReference>
<comment type="caution">
    <text evidence="2">The sequence shown here is derived from an EMBL/GenBank/DDBJ whole genome shotgun (WGS) entry which is preliminary data.</text>
</comment>
<name>A0ABS8C8C5_9ALTE</name>
<evidence type="ECO:0000313" key="2">
    <source>
        <dbReference type="EMBL" id="MCB5228405.1"/>
    </source>
</evidence>
<feature type="transmembrane region" description="Helical" evidence="1">
    <location>
        <begin position="61"/>
        <end position="78"/>
    </location>
</feature>
<evidence type="ECO:0000256" key="1">
    <source>
        <dbReference type="SAM" id="Phobius"/>
    </source>
</evidence>
<sequence length="86" mass="9291">MEIYNTDIASAILILLGLVVLFKKSITLTLSVGPSGTNTFVNENSKYTKSSNFQLQGIQKLLLGLGLVIGGFLFGFYVQGELAFTL</sequence>